<organism evidence="1 2">
    <name type="scientific">Akanthomyces lecanii RCEF 1005</name>
    <dbReference type="NCBI Taxonomy" id="1081108"/>
    <lineage>
        <taxon>Eukaryota</taxon>
        <taxon>Fungi</taxon>
        <taxon>Dikarya</taxon>
        <taxon>Ascomycota</taxon>
        <taxon>Pezizomycotina</taxon>
        <taxon>Sordariomycetes</taxon>
        <taxon>Hypocreomycetidae</taxon>
        <taxon>Hypocreales</taxon>
        <taxon>Cordycipitaceae</taxon>
        <taxon>Akanthomyces</taxon>
        <taxon>Cordyceps confragosa</taxon>
    </lineage>
</organism>
<evidence type="ECO:0000313" key="1">
    <source>
        <dbReference type="EMBL" id="OAA76875.1"/>
    </source>
</evidence>
<sequence length="209" mass="23073">MRLFDIPNELRAAIFGLVLALPQPIYIYQELGATGVEAFITKKPLRWLALLATSKAVQDEAAAVLFGANHFHMMDAAGSQSNVLLHFLDTIGPRNAARLKHIRISFPPAVTVTAGRRPVAISNQGKITISLLRTRCTSLTTLEVLLQRTTFNEIVPFTQALIQEALLLAQVEFASICCLNRIIAKLHWAVSLETAEFMKELGWVVARSP</sequence>
<dbReference type="AlphaFoldDB" id="A0A162IT60"/>
<gene>
    <name evidence="1" type="ORF">LEL_06559</name>
</gene>
<dbReference type="STRING" id="1081108.A0A162IT60"/>
<dbReference type="PANTHER" id="PTHR42085:SF8">
    <property type="entry name" value="F-BOX DOMAIN-CONTAINING PROTEIN"/>
    <property type="match status" value="1"/>
</dbReference>
<dbReference type="PANTHER" id="PTHR42085">
    <property type="entry name" value="F-BOX DOMAIN-CONTAINING PROTEIN"/>
    <property type="match status" value="1"/>
</dbReference>
<keyword evidence="2" id="KW-1185">Reference proteome</keyword>
<name>A0A162IT60_CORDF</name>
<dbReference type="OrthoDB" id="62952at2759"/>
<reference evidence="1 2" key="1">
    <citation type="journal article" date="2016" name="Genome Biol. Evol.">
        <title>Divergent and convergent evolution of fungal pathogenicity.</title>
        <authorList>
            <person name="Shang Y."/>
            <person name="Xiao G."/>
            <person name="Zheng P."/>
            <person name="Cen K."/>
            <person name="Zhan S."/>
            <person name="Wang C."/>
        </authorList>
    </citation>
    <scope>NUCLEOTIDE SEQUENCE [LARGE SCALE GENOMIC DNA]</scope>
    <source>
        <strain evidence="1 2">RCEF 1005</strain>
    </source>
</reference>
<dbReference type="EMBL" id="AZHF01000004">
    <property type="protein sequence ID" value="OAA76875.1"/>
    <property type="molecule type" value="Genomic_DNA"/>
</dbReference>
<proteinExistence type="predicted"/>
<comment type="caution">
    <text evidence="1">The sequence shown here is derived from an EMBL/GenBank/DDBJ whole genome shotgun (WGS) entry which is preliminary data.</text>
</comment>
<accession>A0A162IT60</accession>
<dbReference type="InterPro" id="IPR038883">
    <property type="entry name" value="AN11006-like"/>
</dbReference>
<dbReference type="Proteomes" id="UP000076881">
    <property type="component" value="Unassembled WGS sequence"/>
</dbReference>
<protein>
    <submittedName>
        <fullName evidence="1">Uncharacterized protein</fullName>
    </submittedName>
</protein>
<evidence type="ECO:0000313" key="2">
    <source>
        <dbReference type="Proteomes" id="UP000076881"/>
    </source>
</evidence>